<dbReference type="Pfam" id="PF00084">
    <property type="entry name" value="Sushi"/>
    <property type="match status" value="4"/>
</dbReference>
<dbReference type="Gene3D" id="2.10.70.10">
    <property type="entry name" value="Complement Module, domain 1"/>
    <property type="match status" value="4"/>
</dbReference>
<evidence type="ECO:0000256" key="2">
    <source>
        <dbReference type="ARBA" id="ARBA00022729"/>
    </source>
</evidence>
<evidence type="ECO:0008006" key="13">
    <source>
        <dbReference type="Google" id="ProtNLM"/>
    </source>
</evidence>
<evidence type="ECO:0000256" key="6">
    <source>
        <dbReference type="PROSITE-ProRule" id="PRU00302"/>
    </source>
</evidence>
<gene>
    <name evidence="11" type="ORF">MSPICULIGERA_LOCUS9479</name>
</gene>
<dbReference type="SMART" id="SM00032">
    <property type="entry name" value="CCP"/>
    <property type="match status" value="4"/>
</dbReference>
<feature type="disulfide bond" evidence="6">
    <location>
        <begin position="11"/>
        <end position="38"/>
    </location>
</feature>
<dbReference type="Gene3D" id="3.10.100.10">
    <property type="entry name" value="Mannose-Binding Protein A, subunit A"/>
    <property type="match status" value="1"/>
</dbReference>
<dbReference type="InterPro" id="IPR001304">
    <property type="entry name" value="C-type_lectin-like"/>
</dbReference>
<evidence type="ECO:0000256" key="4">
    <source>
        <dbReference type="ARBA" id="ARBA00023157"/>
    </source>
</evidence>
<evidence type="ECO:0000256" key="7">
    <source>
        <dbReference type="SAM" id="MobiDB-lite"/>
    </source>
</evidence>
<keyword evidence="2" id="KW-0732">Signal</keyword>
<dbReference type="Proteomes" id="UP001177023">
    <property type="component" value="Unassembled WGS sequence"/>
</dbReference>
<keyword evidence="8" id="KW-1133">Transmembrane helix</keyword>
<accession>A0AA36CMH2</accession>
<dbReference type="InterPro" id="IPR016187">
    <property type="entry name" value="CTDL_fold"/>
</dbReference>
<evidence type="ECO:0000259" key="9">
    <source>
        <dbReference type="PROSITE" id="PS50041"/>
    </source>
</evidence>
<keyword evidence="8" id="KW-0472">Membrane</keyword>
<dbReference type="PANTHER" id="PTHR46393:SF7">
    <property type="entry name" value="COMPLEMENT C2"/>
    <property type="match status" value="1"/>
</dbReference>
<keyword evidence="5" id="KW-0325">Glycoprotein</keyword>
<evidence type="ECO:0000256" key="1">
    <source>
        <dbReference type="ARBA" id="ARBA00022659"/>
    </source>
</evidence>
<dbReference type="PANTHER" id="PTHR46393">
    <property type="entry name" value="SUSHI DOMAIN-CONTAINING PROTEIN"/>
    <property type="match status" value="1"/>
</dbReference>
<feature type="compositionally biased region" description="Pro residues" evidence="7">
    <location>
        <begin position="632"/>
        <end position="643"/>
    </location>
</feature>
<evidence type="ECO:0000256" key="3">
    <source>
        <dbReference type="ARBA" id="ARBA00022737"/>
    </source>
</evidence>
<protein>
    <recommendedName>
        <fullName evidence="13">Sushi, von Willebrand factor type A, EGF and pentraxin domain-containing protein 1</fullName>
    </recommendedName>
</protein>
<feature type="domain" description="Sushi" evidence="10">
    <location>
        <begin position="367"/>
        <end position="424"/>
    </location>
</feature>
<dbReference type="SUPFAM" id="SSF56436">
    <property type="entry name" value="C-type lectin-like"/>
    <property type="match status" value="1"/>
</dbReference>
<organism evidence="11 12">
    <name type="scientific">Mesorhabditis spiculigera</name>
    <dbReference type="NCBI Taxonomy" id="96644"/>
    <lineage>
        <taxon>Eukaryota</taxon>
        <taxon>Metazoa</taxon>
        <taxon>Ecdysozoa</taxon>
        <taxon>Nematoda</taxon>
        <taxon>Chromadorea</taxon>
        <taxon>Rhabditida</taxon>
        <taxon>Rhabditina</taxon>
        <taxon>Rhabditomorpha</taxon>
        <taxon>Rhabditoidea</taxon>
        <taxon>Rhabditidae</taxon>
        <taxon>Mesorhabditinae</taxon>
        <taxon>Mesorhabditis</taxon>
    </lineage>
</organism>
<evidence type="ECO:0000259" key="10">
    <source>
        <dbReference type="PROSITE" id="PS50923"/>
    </source>
</evidence>
<dbReference type="PROSITE" id="PS50041">
    <property type="entry name" value="C_TYPE_LECTIN_2"/>
    <property type="match status" value="1"/>
</dbReference>
<dbReference type="EMBL" id="CATQJA010002529">
    <property type="protein sequence ID" value="CAJ0571053.1"/>
    <property type="molecule type" value="Genomic_DNA"/>
</dbReference>
<name>A0AA36CMH2_9BILA</name>
<keyword evidence="12" id="KW-1185">Reference proteome</keyword>
<proteinExistence type="predicted"/>
<feature type="disulfide bond" evidence="6">
    <location>
        <begin position="395"/>
        <end position="422"/>
    </location>
</feature>
<dbReference type="Pfam" id="PF00059">
    <property type="entry name" value="Lectin_C"/>
    <property type="match status" value="1"/>
</dbReference>
<dbReference type="CDD" id="cd00037">
    <property type="entry name" value="CLECT"/>
    <property type="match status" value="1"/>
</dbReference>
<dbReference type="InterPro" id="IPR000436">
    <property type="entry name" value="Sushi_SCR_CCP_dom"/>
</dbReference>
<feature type="domain" description="Sushi" evidence="10">
    <location>
        <begin position="1"/>
        <end position="40"/>
    </location>
</feature>
<dbReference type="InterPro" id="IPR035976">
    <property type="entry name" value="Sushi/SCR/CCP_sf"/>
</dbReference>
<keyword evidence="8" id="KW-0812">Transmembrane</keyword>
<feature type="non-terminal residue" evidence="11">
    <location>
        <position position="1"/>
    </location>
</feature>
<feature type="transmembrane region" description="Helical" evidence="8">
    <location>
        <begin position="441"/>
        <end position="462"/>
    </location>
</feature>
<dbReference type="AlphaFoldDB" id="A0AA36CMH2"/>
<dbReference type="InterPro" id="IPR016186">
    <property type="entry name" value="C-type_lectin-like/link_sf"/>
</dbReference>
<sequence>MTGGRLFRYSCALGFERVGAEERTCQSNGRWSGQPPVCAIDVAKSKPTEQSSGGPSEAPTKSLCTLSDNESRSWWAVELLGEYEVHSIGLRLGIDSSEIDSVELVTMSAWQCAVSGMELVGVLDGVCLAASKDDKTDWKQAQANCLDRGATLPMRLSPTSRKGLRAALSSGNFAASFYWIGLFAGESDWKWADGEPVREGEVDWPEPGRPPAPNSPEAVLVARPLEWKWIASSQSAWNQYICQSKPKFCTSPGVGEAGRVAFSSHSYAIGTQCYYSCEDGFRLLGDQTRECMDGGRWSGSIPRCRRLDCGDPGQIVNGQANYLNGTTLFEAQVEYDCLPGYEYVGDKLRVCQPDGRWSGEQGICEPYDCGLPPSIGHGVFSVSNTTVNGSAQYECGKEFRLIGHDIVFCTERGTWEPAAPVCYDLATLREMKVSSSGDSNVYLVILAFLMVSILVFVVVRVFRPQTFHAPPNRAELNKYTPTPIGGNMGQVIYAAPSALTVSQMTDSTSSPDKVVYYATSAPIAQLEVPPQMLHLQQLPNGNIHVTLPIGRPLVRPPLPVFNPADSPTPSQLLYSFDHEPFYDMPPDWDADTLPRQPNQRLPTLPRQAPPQRPRVPPPKLEEDENIYERLPDLPPDPPPSEYI</sequence>
<reference evidence="11" key="1">
    <citation type="submission" date="2023-06" db="EMBL/GenBank/DDBJ databases">
        <authorList>
            <person name="Delattre M."/>
        </authorList>
    </citation>
    <scope>NUCLEOTIDE SEQUENCE</scope>
    <source>
        <strain evidence="11">AF72</strain>
    </source>
</reference>
<feature type="disulfide bond" evidence="6">
    <location>
        <begin position="337"/>
        <end position="364"/>
    </location>
</feature>
<evidence type="ECO:0000256" key="8">
    <source>
        <dbReference type="SAM" id="Phobius"/>
    </source>
</evidence>
<feature type="domain" description="C-type lectin" evidence="9">
    <location>
        <begin position="123"/>
        <end position="243"/>
    </location>
</feature>
<feature type="domain" description="Sushi" evidence="10">
    <location>
        <begin position="247"/>
        <end position="306"/>
    </location>
</feature>
<dbReference type="CDD" id="cd00033">
    <property type="entry name" value="CCP"/>
    <property type="match status" value="4"/>
</dbReference>
<evidence type="ECO:0000313" key="12">
    <source>
        <dbReference type="Proteomes" id="UP001177023"/>
    </source>
</evidence>
<keyword evidence="3" id="KW-0677">Repeat</keyword>
<feature type="compositionally biased region" description="Pro residues" evidence="7">
    <location>
        <begin position="607"/>
        <end position="618"/>
    </location>
</feature>
<feature type="disulfide bond" evidence="6">
    <location>
        <begin position="277"/>
        <end position="304"/>
    </location>
</feature>
<evidence type="ECO:0000313" key="11">
    <source>
        <dbReference type="EMBL" id="CAJ0571053.1"/>
    </source>
</evidence>
<dbReference type="PROSITE" id="PS50923">
    <property type="entry name" value="SUSHI"/>
    <property type="match status" value="4"/>
</dbReference>
<dbReference type="SMART" id="SM00034">
    <property type="entry name" value="CLECT"/>
    <property type="match status" value="1"/>
</dbReference>
<comment type="caution">
    <text evidence="11">The sequence shown here is derived from an EMBL/GenBank/DDBJ whole genome shotgun (WGS) entry which is preliminary data.</text>
</comment>
<keyword evidence="4 6" id="KW-1015">Disulfide bond</keyword>
<feature type="region of interest" description="Disordered" evidence="7">
    <location>
        <begin position="585"/>
        <end position="643"/>
    </location>
</feature>
<evidence type="ECO:0000256" key="5">
    <source>
        <dbReference type="ARBA" id="ARBA00023180"/>
    </source>
</evidence>
<comment type="caution">
    <text evidence="6">Lacks conserved residue(s) required for the propagation of feature annotation.</text>
</comment>
<dbReference type="SUPFAM" id="SSF57535">
    <property type="entry name" value="Complement control module/SCR domain"/>
    <property type="match status" value="4"/>
</dbReference>
<keyword evidence="1 6" id="KW-0768">Sushi</keyword>
<feature type="domain" description="Sushi" evidence="10">
    <location>
        <begin position="307"/>
        <end position="366"/>
    </location>
</feature>